<organism evidence="2 3">
    <name type="scientific">Calicophoron daubneyi</name>
    <name type="common">Rumen fluke</name>
    <name type="synonym">Paramphistomum daubneyi</name>
    <dbReference type="NCBI Taxonomy" id="300641"/>
    <lineage>
        <taxon>Eukaryota</taxon>
        <taxon>Metazoa</taxon>
        <taxon>Spiralia</taxon>
        <taxon>Lophotrochozoa</taxon>
        <taxon>Platyhelminthes</taxon>
        <taxon>Trematoda</taxon>
        <taxon>Digenea</taxon>
        <taxon>Plagiorchiida</taxon>
        <taxon>Pronocephalata</taxon>
        <taxon>Paramphistomoidea</taxon>
        <taxon>Paramphistomidae</taxon>
        <taxon>Calicophoron</taxon>
    </lineage>
</organism>
<dbReference type="EMBL" id="CAXLJL010000334">
    <property type="protein sequence ID" value="CAL5136597.1"/>
    <property type="molecule type" value="Genomic_DNA"/>
</dbReference>
<evidence type="ECO:0000313" key="3">
    <source>
        <dbReference type="Proteomes" id="UP001497525"/>
    </source>
</evidence>
<sequence length="125" mass="14341">MRRKTFRLLLLVIGNVLILQIQLFSCCTGREELVSTTQKKQRVDLAERGKSNKVIRVKNERSMPFELSSRCCSSGSTRSCPSIPLVINVIHGLLSRFPISCNMIEYENYYAKGPFRFSCYFHALT</sequence>
<gene>
    <name evidence="2" type="ORF">CDAUBV1_LOCUS10728</name>
</gene>
<dbReference type="Proteomes" id="UP001497525">
    <property type="component" value="Unassembled WGS sequence"/>
</dbReference>
<feature type="signal peptide" evidence="1">
    <location>
        <begin position="1"/>
        <end position="29"/>
    </location>
</feature>
<keyword evidence="1" id="KW-0732">Signal</keyword>
<dbReference type="AlphaFoldDB" id="A0AAV2TMF1"/>
<name>A0AAV2TMF1_CALDB</name>
<proteinExistence type="predicted"/>
<reference evidence="2" key="1">
    <citation type="submission" date="2024-06" db="EMBL/GenBank/DDBJ databases">
        <authorList>
            <person name="Liu X."/>
            <person name="Lenzi L."/>
            <person name="Haldenby T S."/>
            <person name="Uol C."/>
        </authorList>
    </citation>
    <scope>NUCLEOTIDE SEQUENCE</scope>
</reference>
<evidence type="ECO:0000313" key="2">
    <source>
        <dbReference type="EMBL" id="CAL5136597.1"/>
    </source>
</evidence>
<evidence type="ECO:0000256" key="1">
    <source>
        <dbReference type="SAM" id="SignalP"/>
    </source>
</evidence>
<protein>
    <submittedName>
        <fullName evidence="2">Uncharacterized protein</fullName>
    </submittedName>
</protein>
<accession>A0AAV2TMF1</accession>
<feature type="chain" id="PRO_5043360072" evidence="1">
    <location>
        <begin position="30"/>
        <end position="125"/>
    </location>
</feature>
<comment type="caution">
    <text evidence="2">The sequence shown here is derived from an EMBL/GenBank/DDBJ whole genome shotgun (WGS) entry which is preliminary data.</text>
</comment>